<dbReference type="PROSITE" id="PS51257">
    <property type="entry name" value="PROKAR_LIPOPROTEIN"/>
    <property type="match status" value="1"/>
</dbReference>
<accession>A0A644WEC2</accession>
<organism evidence="1">
    <name type="scientific">bioreactor metagenome</name>
    <dbReference type="NCBI Taxonomy" id="1076179"/>
    <lineage>
        <taxon>unclassified sequences</taxon>
        <taxon>metagenomes</taxon>
        <taxon>ecological metagenomes</taxon>
    </lineage>
</organism>
<protein>
    <submittedName>
        <fullName evidence="1">Uncharacterized protein</fullName>
    </submittedName>
</protein>
<name>A0A644WEC2_9ZZZZ</name>
<dbReference type="InterPro" id="IPR045921">
    <property type="entry name" value="DUF6340"/>
</dbReference>
<dbReference type="Pfam" id="PF19867">
    <property type="entry name" value="DUF6340"/>
    <property type="match status" value="1"/>
</dbReference>
<sequence length="323" mass="35489">MRNAIIISVACLILSACSPLKKLEVGVEQAPEIRIQGSLPKVGVVNMVASEASSKAYLETEFLYEGVARDGSNAICDAYLNTLGKSAKFSLQPVQYRGADKNDHRDPVPVMAEQAEKLLAELNCDVLFIVEYFFADLKRDVTESAEADAEGKTVFVARMTGRVEASLNIFYKDENGVVQPLKPVDYGQNIDISAPGNSKSDAKSNLGSSRTIVSNWGSDIGRSQANRFMQKNYDVKRDFFVGKTAEFKQAFKLLKSSKSAEAAKLILPLTQNASKQVRDQAWFNMAVIAEIQGDRSKALEYVSKSDLREAFAYKSDLNALLGE</sequence>
<dbReference type="EMBL" id="VSSQ01000825">
    <property type="protein sequence ID" value="MPM01821.1"/>
    <property type="molecule type" value="Genomic_DNA"/>
</dbReference>
<reference evidence="1" key="1">
    <citation type="submission" date="2019-08" db="EMBL/GenBank/DDBJ databases">
        <authorList>
            <person name="Kucharzyk K."/>
            <person name="Murdoch R.W."/>
            <person name="Higgins S."/>
            <person name="Loffler F."/>
        </authorList>
    </citation>
    <scope>NUCLEOTIDE SEQUENCE</scope>
</reference>
<dbReference type="AlphaFoldDB" id="A0A644WEC2"/>
<evidence type="ECO:0000313" key="1">
    <source>
        <dbReference type="EMBL" id="MPM01821.1"/>
    </source>
</evidence>
<comment type="caution">
    <text evidence="1">The sequence shown here is derived from an EMBL/GenBank/DDBJ whole genome shotgun (WGS) entry which is preliminary data.</text>
</comment>
<gene>
    <name evidence="1" type="ORF">SDC9_48061</name>
</gene>
<proteinExistence type="predicted"/>